<feature type="transmembrane region" description="Helical" evidence="1">
    <location>
        <begin position="80"/>
        <end position="101"/>
    </location>
</feature>
<accession>A0ABD1L767</accession>
<protein>
    <submittedName>
        <fullName evidence="2">Uncharacterized protein</fullName>
    </submittedName>
</protein>
<gene>
    <name evidence="2" type="ORF">Fmac_028323</name>
</gene>
<reference evidence="2 3" key="1">
    <citation type="submission" date="2024-08" db="EMBL/GenBank/DDBJ databases">
        <title>Insights into the chromosomal genome structure of Flemingia macrophylla.</title>
        <authorList>
            <person name="Ding Y."/>
            <person name="Zhao Y."/>
            <person name="Bi W."/>
            <person name="Wu M."/>
            <person name="Zhao G."/>
            <person name="Gong Y."/>
            <person name="Li W."/>
            <person name="Zhang P."/>
        </authorList>
    </citation>
    <scope>NUCLEOTIDE SEQUENCE [LARGE SCALE GENOMIC DNA]</scope>
    <source>
        <strain evidence="2">DYQJB</strain>
        <tissue evidence="2">Leaf</tissue>
    </source>
</reference>
<keyword evidence="1" id="KW-0812">Transmembrane</keyword>
<dbReference type="Proteomes" id="UP001603857">
    <property type="component" value="Unassembled WGS sequence"/>
</dbReference>
<organism evidence="2 3">
    <name type="scientific">Flemingia macrophylla</name>
    <dbReference type="NCBI Taxonomy" id="520843"/>
    <lineage>
        <taxon>Eukaryota</taxon>
        <taxon>Viridiplantae</taxon>
        <taxon>Streptophyta</taxon>
        <taxon>Embryophyta</taxon>
        <taxon>Tracheophyta</taxon>
        <taxon>Spermatophyta</taxon>
        <taxon>Magnoliopsida</taxon>
        <taxon>eudicotyledons</taxon>
        <taxon>Gunneridae</taxon>
        <taxon>Pentapetalae</taxon>
        <taxon>rosids</taxon>
        <taxon>fabids</taxon>
        <taxon>Fabales</taxon>
        <taxon>Fabaceae</taxon>
        <taxon>Papilionoideae</taxon>
        <taxon>50 kb inversion clade</taxon>
        <taxon>NPAAA clade</taxon>
        <taxon>indigoferoid/millettioid clade</taxon>
        <taxon>Phaseoleae</taxon>
        <taxon>Flemingia</taxon>
    </lineage>
</organism>
<evidence type="ECO:0000256" key="1">
    <source>
        <dbReference type="SAM" id="Phobius"/>
    </source>
</evidence>
<keyword evidence="3" id="KW-1185">Reference proteome</keyword>
<sequence>MPHHKEARIPRKPSYHYDHLDDEDRKHKEYAKWLAIANNPLYDEDEKDRAYAKWPNGGLRFNGFEATPLAKIRPSVRCRCSVLVTTPLATSLASLLFLSFISSVPNAEKSARIPEHLHPTPPWDAGKR</sequence>
<dbReference type="AlphaFoldDB" id="A0ABD1L767"/>
<evidence type="ECO:0000313" key="3">
    <source>
        <dbReference type="Proteomes" id="UP001603857"/>
    </source>
</evidence>
<evidence type="ECO:0000313" key="2">
    <source>
        <dbReference type="EMBL" id="KAL2319354.1"/>
    </source>
</evidence>
<keyword evidence="1" id="KW-1133">Transmembrane helix</keyword>
<keyword evidence="1" id="KW-0472">Membrane</keyword>
<comment type="caution">
    <text evidence="2">The sequence shown here is derived from an EMBL/GenBank/DDBJ whole genome shotgun (WGS) entry which is preliminary data.</text>
</comment>
<proteinExistence type="predicted"/>
<name>A0ABD1L767_9FABA</name>
<dbReference type="EMBL" id="JBGMDY010000010">
    <property type="protein sequence ID" value="KAL2319354.1"/>
    <property type="molecule type" value="Genomic_DNA"/>
</dbReference>